<feature type="transmembrane region" description="Helical" evidence="1">
    <location>
        <begin position="56"/>
        <end position="76"/>
    </location>
</feature>
<dbReference type="EMBL" id="WTYR01000001">
    <property type="protein sequence ID" value="MXP10199.1"/>
    <property type="molecule type" value="Genomic_DNA"/>
</dbReference>
<comment type="caution">
    <text evidence="2">The sequence shown here is derived from an EMBL/GenBank/DDBJ whole genome shotgun (WGS) entry which is preliminary data.</text>
</comment>
<organism evidence="2 3">
    <name type="scientific">Alteriqipengyuania halimionae</name>
    <dbReference type="NCBI Taxonomy" id="1926630"/>
    <lineage>
        <taxon>Bacteria</taxon>
        <taxon>Pseudomonadati</taxon>
        <taxon>Pseudomonadota</taxon>
        <taxon>Alphaproteobacteria</taxon>
        <taxon>Sphingomonadales</taxon>
        <taxon>Erythrobacteraceae</taxon>
        <taxon>Alteriqipengyuania</taxon>
    </lineage>
</organism>
<dbReference type="AlphaFoldDB" id="A0A6I4U298"/>
<proteinExistence type="predicted"/>
<feature type="transmembrane region" description="Helical" evidence="1">
    <location>
        <begin position="16"/>
        <end position="36"/>
    </location>
</feature>
<accession>A0A6I4U298</accession>
<dbReference type="CDD" id="cd21809">
    <property type="entry name" value="ABC-2_lan_permease-like"/>
    <property type="match status" value="1"/>
</dbReference>
<keyword evidence="1" id="KW-1133">Transmembrane helix</keyword>
<keyword evidence="1" id="KW-0472">Membrane</keyword>
<reference evidence="2 3" key="1">
    <citation type="submission" date="2019-12" db="EMBL/GenBank/DDBJ databases">
        <title>Genomic-based taxomic classification of the family Erythrobacteraceae.</title>
        <authorList>
            <person name="Xu L."/>
        </authorList>
    </citation>
    <scope>NUCLEOTIDE SEQUENCE [LARGE SCALE GENOMIC DNA]</scope>
    <source>
        <strain evidence="2 3">LMG 29519</strain>
    </source>
</reference>
<protein>
    <submittedName>
        <fullName evidence="2">ABC transporter permease subunit</fullName>
    </submittedName>
</protein>
<evidence type="ECO:0000313" key="2">
    <source>
        <dbReference type="EMBL" id="MXP10199.1"/>
    </source>
</evidence>
<feature type="transmembrane region" description="Helical" evidence="1">
    <location>
        <begin position="97"/>
        <end position="123"/>
    </location>
</feature>
<keyword evidence="1" id="KW-0812">Transmembrane</keyword>
<feature type="transmembrane region" description="Helical" evidence="1">
    <location>
        <begin position="217"/>
        <end position="235"/>
    </location>
</feature>
<evidence type="ECO:0000256" key="1">
    <source>
        <dbReference type="SAM" id="Phobius"/>
    </source>
</evidence>
<gene>
    <name evidence="2" type="ORF">GRI68_08400</name>
</gene>
<feature type="transmembrane region" description="Helical" evidence="1">
    <location>
        <begin position="171"/>
        <end position="191"/>
    </location>
</feature>
<dbReference type="OrthoDB" id="5951044at2"/>
<keyword evidence="3" id="KW-1185">Reference proteome</keyword>
<feature type="transmembrane region" description="Helical" evidence="1">
    <location>
        <begin position="143"/>
        <end position="164"/>
    </location>
</feature>
<evidence type="ECO:0000313" key="3">
    <source>
        <dbReference type="Proteomes" id="UP000429229"/>
    </source>
</evidence>
<dbReference type="Pfam" id="PF12730">
    <property type="entry name" value="ABC2_membrane_4"/>
    <property type="match status" value="1"/>
</dbReference>
<name>A0A6I4U298_9SPHN</name>
<sequence>MIRLVAAEFSKLRRSFAQIFALLVPAFMPLLVFLVLAVKSDDVGWTKVIGQLMLPLWFLFLMPMAITVFCALAGQIEYRAKAWDQVLSLPFAKPKIFAAKLIVLLVAMVVMNFLLLIYTYGLFGAANALFRPFMTGDPEIAKTFGVMAKILAAGAFMFALLAWASLRFGNFIVTLTIGIGGTLVALAVAMTQTKDADWFPWVLPLRAVDPASGSEPIVIGLVGGAVTVVLALIDLSRKQFR</sequence>
<dbReference type="Proteomes" id="UP000429229">
    <property type="component" value="Unassembled WGS sequence"/>
</dbReference>
<dbReference type="RefSeq" id="WP_160616827.1">
    <property type="nucleotide sequence ID" value="NZ_WTYR01000001.1"/>
</dbReference>